<evidence type="ECO:0000313" key="2">
    <source>
        <dbReference type="Proteomes" id="UP000887116"/>
    </source>
</evidence>
<protein>
    <submittedName>
        <fullName evidence="1">Uncharacterized protein</fullName>
    </submittedName>
</protein>
<organism evidence="1 2">
    <name type="scientific">Trichonephila clavata</name>
    <name type="common">Joro spider</name>
    <name type="synonym">Nephila clavata</name>
    <dbReference type="NCBI Taxonomy" id="2740835"/>
    <lineage>
        <taxon>Eukaryota</taxon>
        <taxon>Metazoa</taxon>
        <taxon>Ecdysozoa</taxon>
        <taxon>Arthropoda</taxon>
        <taxon>Chelicerata</taxon>
        <taxon>Arachnida</taxon>
        <taxon>Araneae</taxon>
        <taxon>Araneomorphae</taxon>
        <taxon>Entelegynae</taxon>
        <taxon>Araneoidea</taxon>
        <taxon>Nephilidae</taxon>
        <taxon>Trichonephila</taxon>
    </lineage>
</organism>
<evidence type="ECO:0000313" key="1">
    <source>
        <dbReference type="EMBL" id="GFR07310.1"/>
    </source>
</evidence>
<dbReference type="AlphaFoldDB" id="A0A8X6GRD3"/>
<keyword evidence="2" id="KW-1185">Reference proteome</keyword>
<proteinExistence type="predicted"/>
<dbReference type="EMBL" id="BMAO01006255">
    <property type="protein sequence ID" value="GFR07310.1"/>
    <property type="molecule type" value="Genomic_DNA"/>
</dbReference>
<reference evidence="1" key="1">
    <citation type="submission" date="2020-07" db="EMBL/GenBank/DDBJ databases">
        <title>Multicomponent nature underlies the extraordinary mechanical properties of spider dragline silk.</title>
        <authorList>
            <person name="Kono N."/>
            <person name="Nakamura H."/>
            <person name="Mori M."/>
            <person name="Yoshida Y."/>
            <person name="Ohtoshi R."/>
            <person name="Malay A.D."/>
            <person name="Moran D.A.P."/>
            <person name="Tomita M."/>
            <person name="Numata K."/>
            <person name="Arakawa K."/>
        </authorList>
    </citation>
    <scope>NUCLEOTIDE SEQUENCE</scope>
</reference>
<comment type="caution">
    <text evidence="1">The sequence shown here is derived from an EMBL/GenBank/DDBJ whole genome shotgun (WGS) entry which is preliminary data.</text>
</comment>
<accession>A0A8X6GRD3</accession>
<name>A0A8X6GRD3_TRICU</name>
<gene>
    <name evidence="1" type="ORF">TNCT_435411</name>
</gene>
<dbReference type="OrthoDB" id="10496629at2759"/>
<dbReference type="Proteomes" id="UP000887116">
    <property type="component" value="Unassembled WGS sequence"/>
</dbReference>
<sequence length="160" mass="19016">MIWLVFLTSVVIGMLFKFTRCSLWRRKYCQLMPGNKPWFFDILADAKDLIVFNKSGDKYSIHHHIMKLMVERSEIYREKKIYCFWAMYFPFVFLLKPDAIQVCITFTSFLTDSYLNHYRMKKADGSMPLKKVRKNITNCSLLKEGVSKLLRDAHIVKIVI</sequence>